<dbReference type="Pfam" id="PF01890">
    <property type="entry name" value="CbiG_C"/>
    <property type="match status" value="1"/>
</dbReference>
<evidence type="ECO:0000256" key="4">
    <source>
        <dbReference type="ARBA" id="ARBA00022573"/>
    </source>
</evidence>
<dbReference type="SUPFAM" id="SSF159672">
    <property type="entry name" value="CbiG N-terminal domain-like"/>
    <property type="match status" value="1"/>
</dbReference>
<dbReference type="InterPro" id="IPR000878">
    <property type="entry name" value="4pyrrol_Mease"/>
</dbReference>
<dbReference type="CDD" id="cd11646">
    <property type="entry name" value="Precorrin_3B_C17_MT"/>
    <property type="match status" value="1"/>
</dbReference>
<dbReference type="eggNOG" id="COG1010">
    <property type="taxonomic scope" value="Bacteria"/>
</dbReference>
<feature type="domain" description="Tetrapyrrole methylase" evidence="12">
    <location>
        <begin position="368"/>
        <end position="579"/>
    </location>
</feature>
<dbReference type="InParanoid" id="A9WIP4"/>
<dbReference type="EnsemblBacteria" id="ABY35771">
    <property type="protein sequence ID" value="ABY35771"/>
    <property type="gene ID" value="Caur_2565"/>
</dbReference>
<dbReference type="InterPro" id="IPR006363">
    <property type="entry name" value="Cbl_synth_CobJ/CibH_dom"/>
</dbReference>
<feature type="domain" description="Cobalamin biosynthesis central region" evidence="15">
    <location>
        <begin position="135"/>
        <end position="232"/>
    </location>
</feature>
<protein>
    <recommendedName>
        <fullName evidence="3">precorrin-2 dehydrogenase</fullName>
        <ecNumber evidence="3">1.3.1.76</ecNumber>
    </recommendedName>
</protein>
<evidence type="ECO:0000256" key="5">
    <source>
        <dbReference type="ARBA" id="ARBA00022603"/>
    </source>
</evidence>
<dbReference type="EMBL" id="CP000909">
    <property type="protein sequence ID" value="ABY35771.1"/>
    <property type="molecule type" value="Genomic_DNA"/>
</dbReference>
<evidence type="ECO:0000256" key="6">
    <source>
        <dbReference type="ARBA" id="ARBA00022679"/>
    </source>
</evidence>
<evidence type="ECO:0000256" key="1">
    <source>
        <dbReference type="ARBA" id="ARBA00004953"/>
    </source>
</evidence>
<dbReference type="InterPro" id="IPR014776">
    <property type="entry name" value="4pyrrole_Mease_sub2"/>
</dbReference>
<evidence type="ECO:0000256" key="11">
    <source>
        <dbReference type="ARBA" id="ARBA00047561"/>
    </source>
</evidence>
<dbReference type="EC" id="1.3.1.76" evidence="3"/>
<keyword evidence="17" id="KW-1185">Reference proteome</keyword>
<dbReference type="Pfam" id="PF11760">
    <property type="entry name" value="CbiG_N"/>
    <property type="match status" value="1"/>
</dbReference>
<dbReference type="PATRIC" id="fig|324602.8.peg.2891"/>
<dbReference type="PANTHER" id="PTHR47036">
    <property type="entry name" value="COBALT-FACTOR III C(17)-METHYLTRANSFERASE-RELATED"/>
    <property type="match status" value="1"/>
</dbReference>
<dbReference type="PANTHER" id="PTHR47036:SF1">
    <property type="entry name" value="COBALT-FACTOR III C(17)-METHYLTRANSFERASE-RELATED"/>
    <property type="match status" value="1"/>
</dbReference>
<evidence type="ECO:0000259" key="12">
    <source>
        <dbReference type="Pfam" id="PF00590"/>
    </source>
</evidence>
<dbReference type="STRING" id="324602.Caur_2565"/>
<dbReference type="UniPathway" id="UPA00262">
    <property type="reaction ID" value="UER00222"/>
</dbReference>
<dbReference type="InterPro" id="IPR021744">
    <property type="entry name" value="CbiG_N"/>
</dbReference>
<dbReference type="eggNOG" id="COG2073">
    <property type="taxonomic scope" value="Bacteria"/>
</dbReference>
<evidence type="ECO:0000256" key="7">
    <source>
        <dbReference type="ARBA" id="ARBA00022691"/>
    </source>
</evidence>
<name>A9WIP4_CHLAA</name>
<dbReference type="Gene3D" id="3.40.1010.10">
    <property type="entry name" value="Cobalt-precorrin-4 Transmethylase, Domain 1"/>
    <property type="match status" value="1"/>
</dbReference>
<dbReference type="NCBIfam" id="TIGR01470">
    <property type="entry name" value="cysG_Nterm"/>
    <property type="match status" value="1"/>
</dbReference>
<dbReference type="Gene3D" id="3.30.950.10">
    <property type="entry name" value="Methyltransferase, Cobalt-precorrin-4 Transmethylase, Domain 2"/>
    <property type="match status" value="1"/>
</dbReference>
<dbReference type="GO" id="GO:0008168">
    <property type="term" value="F:methyltransferase activity"/>
    <property type="evidence" value="ECO:0007669"/>
    <property type="project" value="UniProtKB-KW"/>
</dbReference>
<keyword evidence="4" id="KW-0169">Cobalamin biosynthesis</keyword>
<dbReference type="GO" id="GO:0043115">
    <property type="term" value="F:precorrin-2 dehydrogenase activity"/>
    <property type="evidence" value="ECO:0007669"/>
    <property type="project" value="UniProtKB-EC"/>
</dbReference>
<evidence type="ECO:0000256" key="9">
    <source>
        <dbReference type="ARBA" id="ARBA00023027"/>
    </source>
</evidence>
<dbReference type="Gene3D" id="3.40.50.11220">
    <property type="match status" value="1"/>
</dbReference>
<keyword evidence="6" id="KW-0808">Transferase</keyword>
<evidence type="ECO:0000256" key="3">
    <source>
        <dbReference type="ARBA" id="ARBA00012400"/>
    </source>
</evidence>
<reference evidence="17" key="1">
    <citation type="journal article" date="2011" name="BMC Genomics">
        <title>Complete genome sequence of the filamentous anoxygenic phototrophic bacterium Chloroflexus aurantiacus.</title>
        <authorList>
            <person name="Tang K.H."/>
            <person name="Barry K."/>
            <person name="Chertkov O."/>
            <person name="Dalin E."/>
            <person name="Han C.S."/>
            <person name="Hauser L.J."/>
            <person name="Honchak B.M."/>
            <person name="Karbach L.E."/>
            <person name="Land M.L."/>
            <person name="Lapidus A."/>
            <person name="Larimer F.W."/>
            <person name="Mikhailova N."/>
            <person name="Pitluck S."/>
            <person name="Pierson B.K."/>
            <person name="Blankenship R.E."/>
        </authorList>
    </citation>
    <scope>NUCLEOTIDE SEQUENCE [LARGE SCALE GENOMIC DNA]</scope>
    <source>
        <strain evidence="17">ATCC 29366 / DSM 635 / J-10-fl</strain>
    </source>
</reference>
<dbReference type="SUPFAM" id="SSF159664">
    <property type="entry name" value="CobE/GbiG C-terminal domain-like"/>
    <property type="match status" value="1"/>
</dbReference>
<comment type="pathway">
    <text evidence="2">Porphyrin-containing compound metabolism; siroheme biosynthesis; sirohydrochlorin from precorrin-2: step 1/1.</text>
</comment>
<dbReference type="InterPro" id="IPR006367">
    <property type="entry name" value="Sirohaem_synthase_N"/>
</dbReference>
<evidence type="ECO:0000259" key="15">
    <source>
        <dbReference type="Pfam" id="PF11761"/>
    </source>
</evidence>
<comment type="catalytic activity">
    <reaction evidence="11">
        <text>precorrin-2 + NAD(+) = sirohydrochlorin + NADH + 2 H(+)</text>
        <dbReference type="Rhea" id="RHEA:15613"/>
        <dbReference type="ChEBI" id="CHEBI:15378"/>
        <dbReference type="ChEBI" id="CHEBI:57540"/>
        <dbReference type="ChEBI" id="CHEBI:57945"/>
        <dbReference type="ChEBI" id="CHEBI:58351"/>
        <dbReference type="ChEBI" id="CHEBI:58827"/>
        <dbReference type="EC" id="1.3.1.76"/>
    </reaction>
</comment>
<comment type="pathway">
    <text evidence="1">Cofactor biosynthesis; adenosylcobalamin biosynthesis.</text>
</comment>
<proteinExistence type="predicted"/>
<dbReference type="Gene3D" id="3.30.420.180">
    <property type="entry name" value="CobE/GbiG C-terminal domain"/>
    <property type="match status" value="1"/>
</dbReference>
<dbReference type="Pfam" id="PF00590">
    <property type="entry name" value="TP_methylase"/>
    <property type="match status" value="1"/>
</dbReference>
<feature type="domain" description="Cobalamin synthesis G N-terminal" evidence="14">
    <location>
        <begin position="50"/>
        <end position="130"/>
    </location>
</feature>
<dbReference type="InterPro" id="IPR002750">
    <property type="entry name" value="CobE/GbiG_C"/>
</dbReference>
<dbReference type="InterPro" id="IPR035996">
    <property type="entry name" value="4pyrrol_Methylase_sf"/>
</dbReference>
<gene>
    <name evidence="16" type="ordered locus">Caur_2565</name>
</gene>
<evidence type="ECO:0000259" key="14">
    <source>
        <dbReference type="Pfam" id="PF11760"/>
    </source>
</evidence>
<dbReference type="GO" id="GO:0019354">
    <property type="term" value="P:siroheme biosynthetic process"/>
    <property type="evidence" value="ECO:0007669"/>
    <property type="project" value="UniProtKB-UniPathway"/>
</dbReference>
<keyword evidence="10" id="KW-0627">Porphyrin biosynthesis</keyword>
<evidence type="ECO:0000256" key="2">
    <source>
        <dbReference type="ARBA" id="ARBA00005010"/>
    </source>
</evidence>
<dbReference type="eggNOG" id="COG1648">
    <property type="taxonomic scope" value="Bacteria"/>
</dbReference>
<dbReference type="KEGG" id="cau:Caur_2565"/>
<dbReference type="InterPro" id="IPR038029">
    <property type="entry name" value="GbiG_N_sf"/>
</dbReference>
<dbReference type="HOGENOM" id="CLU_009721_1_0_0"/>
<dbReference type="RefSeq" id="WP_012258424.1">
    <property type="nucleotide sequence ID" value="NC_010175.1"/>
</dbReference>
<dbReference type="InterPro" id="IPR036291">
    <property type="entry name" value="NAD(P)-bd_dom_sf"/>
</dbReference>
<keyword evidence="8" id="KW-0560">Oxidoreductase</keyword>
<evidence type="ECO:0000256" key="10">
    <source>
        <dbReference type="ARBA" id="ARBA00023244"/>
    </source>
</evidence>
<dbReference type="SUPFAM" id="SSF53790">
    <property type="entry name" value="Tetrapyrrole methylase"/>
    <property type="match status" value="1"/>
</dbReference>
<evidence type="ECO:0000256" key="8">
    <source>
        <dbReference type="ARBA" id="ARBA00023002"/>
    </source>
</evidence>
<keyword evidence="7" id="KW-0949">S-adenosyl-L-methionine</keyword>
<evidence type="ECO:0000313" key="17">
    <source>
        <dbReference type="Proteomes" id="UP000002008"/>
    </source>
</evidence>
<evidence type="ECO:0000313" key="16">
    <source>
        <dbReference type="EMBL" id="ABY35771.1"/>
    </source>
</evidence>
<organism evidence="16 17">
    <name type="scientific">Chloroflexus aurantiacus (strain ATCC 29366 / DSM 635 / J-10-fl)</name>
    <dbReference type="NCBI Taxonomy" id="324602"/>
    <lineage>
        <taxon>Bacteria</taxon>
        <taxon>Bacillati</taxon>
        <taxon>Chloroflexota</taxon>
        <taxon>Chloroflexia</taxon>
        <taxon>Chloroflexales</taxon>
        <taxon>Chloroflexineae</taxon>
        <taxon>Chloroflexaceae</taxon>
        <taxon>Chloroflexus</taxon>
    </lineage>
</organism>
<dbReference type="InterPro" id="IPR014777">
    <property type="entry name" value="4pyrrole_Mease_sub1"/>
</dbReference>
<dbReference type="Gene3D" id="3.40.50.720">
    <property type="entry name" value="NAD(P)-binding Rossmann-like Domain"/>
    <property type="match status" value="1"/>
</dbReference>
<dbReference type="InterPro" id="IPR051810">
    <property type="entry name" value="Precorrin_MeTrfase"/>
</dbReference>
<dbReference type="UniPathway" id="UPA00148"/>
<dbReference type="SUPFAM" id="SSF75615">
    <property type="entry name" value="Siroheme synthase middle domains-like"/>
    <property type="match status" value="1"/>
</dbReference>
<dbReference type="AlphaFoldDB" id="A9WIP4"/>
<dbReference type="NCBIfam" id="TIGR01466">
    <property type="entry name" value="cobJ_cbiH"/>
    <property type="match status" value="1"/>
</dbReference>
<feature type="domain" description="CobE/GbiG C-terminal" evidence="13">
    <location>
        <begin position="236"/>
        <end position="352"/>
    </location>
</feature>
<sequence>MTTTAIFALTRNGVELATRLAATLPATIWLPERFAAFAPGGRCYTNLSAAVQTAWQQSKAIILIAATGIAVRLIAPLLQAKTSDPAVICLDEQGHVVVPLIGGHRAGANALARQIAALTGGQAAITTASDGQGLPALDLIGQAQGWRIATDSATTHVMACLVNGDPIGVWVDPDLPAARALLGAELAPVATVEWVADSEELTNPRFAAAIVVSHRRLDPLWHKLRDKGLRYMPPVLVIGIGCRRDVPVHELATAVSATLATADLAPECVATIATADLKADEAGISDLARQLGVPLTIVTTAQLQTLDPTAFSPSAASRFDIPGVAEPCATLVAQGPLLVPKQRFARCTVAVALQQATFGSDTTPTGQLTLVSIGPGDLAHLTEAARLALIKAEVITGYARYIDLIRPLLRPDQEVIATPAMGDEMGRARHAIELARSGRRVALISSGDIGIYAMAAPVFENLQAGGWDGRHPQVEVIPGVSAFQALAARIGAPINHDLCLISLSDLLTPWPLIERRLRAAAHADFVVALYNPRSQGRNWQLATALSILRDHRPATTPVVFGRQVSREDEQITITTLADADPQQADMLTLVLIGNSQSFHLAGHVVTPRGYTTQPARPSDFLMSNKTTDYPIVITKPAHMPAVVIGGGAVGERKVRGLLAAGIPVRLISPTATDQLMAWAQEGRLIWERRTYQSGDLTGARLVFAATNDRAVNARIAAAAIAAGALCNVADAPDEGDFHVPAIYRSGGITITVSSAGTAPGRAVALRDAIADWLDSIGVHNHER</sequence>
<dbReference type="Proteomes" id="UP000002008">
    <property type="component" value="Chromosome"/>
</dbReference>
<dbReference type="SUPFAM" id="SSF51735">
    <property type="entry name" value="NAD(P)-binding Rossmann-fold domains"/>
    <property type="match status" value="1"/>
</dbReference>
<keyword evidence="9" id="KW-0520">NAD</keyword>
<keyword evidence="5" id="KW-0489">Methyltransferase</keyword>
<dbReference type="InterPro" id="IPR021745">
    <property type="entry name" value="CbiG_mid"/>
</dbReference>
<dbReference type="Pfam" id="PF11761">
    <property type="entry name" value="CbiG_mid"/>
    <property type="match status" value="1"/>
</dbReference>
<dbReference type="Pfam" id="PF13241">
    <property type="entry name" value="NAD_binding_7"/>
    <property type="match status" value="1"/>
</dbReference>
<dbReference type="InterPro" id="IPR036518">
    <property type="entry name" value="CobE/GbiG_C_sf"/>
</dbReference>
<dbReference type="GO" id="GO:0032259">
    <property type="term" value="P:methylation"/>
    <property type="evidence" value="ECO:0007669"/>
    <property type="project" value="UniProtKB-KW"/>
</dbReference>
<evidence type="ECO:0000259" key="13">
    <source>
        <dbReference type="Pfam" id="PF01890"/>
    </source>
</evidence>
<dbReference type="GO" id="GO:0009236">
    <property type="term" value="P:cobalamin biosynthetic process"/>
    <property type="evidence" value="ECO:0007669"/>
    <property type="project" value="UniProtKB-UniPathway"/>
</dbReference>
<accession>A9WIP4</accession>